<evidence type="ECO:0000256" key="1">
    <source>
        <dbReference type="SAM" id="Phobius"/>
    </source>
</evidence>
<keyword evidence="1" id="KW-0812">Transmembrane</keyword>
<dbReference type="InterPro" id="IPR007039">
    <property type="entry name" value="TrbC/VirB2"/>
</dbReference>
<sequence>MAPNQIVTDSLIRSSRARLGAFLYLAVLIALIVPGIAFGQDATDTINTTCTFASNINKILNAISIVVVTIAVVFSGYQIAFAHKRIGDVAPVLIGAVLIGAAGQIAKMFLSSSTSSAGATACQTTSLISHVLSNYA</sequence>
<dbReference type="Proteomes" id="UP001620339">
    <property type="component" value="Unassembled WGS sequence"/>
</dbReference>
<feature type="transmembrane region" description="Helical" evidence="1">
    <location>
        <begin position="21"/>
        <end position="39"/>
    </location>
</feature>
<dbReference type="Pfam" id="PF04956">
    <property type="entry name" value="TrbC"/>
    <property type="match status" value="1"/>
</dbReference>
<keyword evidence="1" id="KW-1133">Transmembrane helix</keyword>
<evidence type="ECO:0000313" key="2">
    <source>
        <dbReference type="EMBL" id="MFK2877521.1"/>
    </source>
</evidence>
<gene>
    <name evidence="2" type="ORF">ISP25_10620</name>
</gene>
<accession>A0ABW8J5G3</accession>
<reference evidence="2 3" key="1">
    <citation type="submission" date="2020-10" db="EMBL/GenBank/DDBJ databases">
        <title>Phylogeny of dyella-like bacteria.</title>
        <authorList>
            <person name="Fu J."/>
        </authorList>
    </citation>
    <scope>NUCLEOTIDE SEQUENCE [LARGE SCALE GENOMIC DNA]</scope>
    <source>
        <strain evidence="2 3">KACC 19113</strain>
    </source>
</reference>
<protein>
    <submittedName>
        <fullName evidence="2">TrbC/VirB2 family protein</fullName>
    </submittedName>
</protein>
<keyword evidence="1" id="KW-0472">Membrane</keyword>
<organism evidence="2 3">
    <name type="scientific">Rhodanobacter hydrolyticus</name>
    <dbReference type="NCBI Taxonomy" id="2250595"/>
    <lineage>
        <taxon>Bacteria</taxon>
        <taxon>Pseudomonadati</taxon>
        <taxon>Pseudomonadota</taxon>
        <taxon>Gammaproteobacteria</taxon>
        <taxon>Lysobacterales</taxon>
        <taxon>Rhodanobacteraceae</taxon>
        <taxon>Rhodanobacter</taxon>
    </lineage>
</organism>
<comment type="caution">
    <text evidence="2">The sequence shown here is derived from an EMBL/GenBank/DDBJ whole genome shotgun (WGS) entry which is preliminary data.</text>
</comment>
<name>A0ABW8J5G3_9GAMM</name>
<feature type="transmembrane region" description="Helical" evidence="1">
    <location>
        <begin position="59"/>
        <end position="77"/>
    </location>
</feature>
<dbReference type="EMBL" id="JADIKK010000008">
    <property type="protein sequence ID" value="MFK2877521.1"/>
    <property type="molecule type" value="Genomic_DNA"/>
</dbReference>
<feature type="transmembrane region" description="Helical" evidence="1">
    <location>
        <begin position="89"/>
        <end position="110"/>
    </location>
</feature>
<proteinExistence type="predicted"/>
<keyword evidence="3" id="KW-1185">Reference proteome</keyword>
<dbReference type="RefSeq" id="WP_404613759.1">
    <property type="nucleotide sequence ID" value="NZ_JADIKK010000008.1"/>
</dbReference>
<evidence type="ECO:0000313" key="3">
    <source>
        <dbReference type="Proteomes" id="UP001620339"/>
    </source>
</evidence>